<dbReference type="InterPro" id="IPR026039">
    <property type="entry name" value="YfgM"/>
</dbReference>
<accession>A0A7W8FZV5</accession>
<feature type="domain" description="Ancillary SecYEG translocon subunit/Cell division coordinator CpoB TPR" evidence="9">
    <location>
        <begin position="16"/>
        <end position="209"/>
    </location>
</feature>
<evidence type="ECO:0000259" key="9">
    <source>
        <dbReference type="Pfam" id="PF09976"/>
    </source>
</evidence>
<dbReference type="GO" id="GO:0044877">
    <property type="term" value="F:protein-containing complex binding"/>
    <property type="evidence" value="ECO:0007669"/>
    <property type="project" value="InterPro"/>
</dbReference>
<dbReference type="Pfam" id="PF09976">
    <property type="entry name" value="TPR_21"/>
    <property type="match status" value="1"/>
</dbReference>
<evidence type="ECO:0000256" key="7">
    <source>
        <dbReference type="ARBA" id="ARBA00023186"/>
    </source>
</evidence>
<evidence type="ECO:0000256" key="6">
    <source>
        <dbReference type="ARBA" id="ARBA00023136"/>
    </source>
</evidence>
<comment type="caution">
    <text evidence="10">The sequence shown here is derived from an EMBL/GenBank/DDBJ whole genome shotgun (WGS) entry which is preliminary data.</text>
</comment>
<keyword evidence="4 8" id="KW-0812">Transmembrane</keyword>
<evidence type="ECO:0000256" key="8">
    <source>
        <dbReference type="SAM" id="Phobius"/>
    </source>
</evidence>
<keyword evidence="5 8" id="KW-1133">Transmembrane helix</keyword>
<dbReference type="RefSeq" id="WP_183961046.1">
    <property type="nucleotide sequence ID" value="NZ_JACHHP010000003.1"/>
</dbReference>
<evidence type="ECO:0000256" key="3">
    <source>
        <dbReference type="ARBA" id="ARBA00022475"/>
    </source>
</evidence>
<dbReference type="PIRSF" id="PIRSF006170">
    <property type="entry name" value="YfgM"/>
    <property type="match status" value="1"/>
</dbReference>
<dbReference type="AlphaFoldDB" id="A0A7W8FZV5"/>
<keyword evidence="7" id="KW-0143">Chaperone</keyword>
<dbReference type="PANTHER" id="PTHR38035:SF1">
    <property type="entry name" value="ANCILLARY SECYEG TRANSLOCON SUBUNIT"/>
    <property type="match status" value="1"/>
</dbReference>
<evidence type="ECO:0000313" key="11">
    <source>
        <dbReference type="Proteomes" id="UP000521199"/>
    </source>
</evidence>
<name>A0A7W8FZV5_9GAMM</name>
<dbReference type="GO" id="GO:0005886">
    <property type="term" value="C:plasma membrane"/>
    <property type="evidence" value="ECO:0007669"/>
    <property type="project" value="UniProtKB-SubCell"/>
</dbReference>
<organism evidence="10 11">
    <name type="scientific">Chiayiivirga flava</name>
    <dbReference type="NCBI Taxonomy" id="659595"/>
    <lineage>
        <taxon>Bacteria</taxon>
        <taxon>Pseudomonadati</taxon>
        <taxon>Pseudomonadota</taxon>
        <taxon>Gammaproteobacteria</taxon>
        <taxon>Lysobacterales</taxon>
        <taxon>Lysobacteraceae</taxon>
        <taxon>Chiayiivirga</taxon>
    </lineage>
</organism>
<evidence type="ECO:0000256" key="1">
    <source>
        <dbReference type="ARBA" id="ARBA00004167"/>
    </source>
</evidence>
<evidence type="ECO:0000256" key="2">
    <source>
        <dbReference type="ARBA" id="ARBA00004236"/>
    </source>
</evidence>
<evidence type="ECO:0000256" key="5">
    <source>
        <dbReference type="ARBA" id="ARBA00022989"/>
    </source>
</evidence>
<protein>
    <submittedName>
        <fullName evidence="10">Putative negative regulator of RcsB-dependent stress response</fullName>
    </submittedName>
</protein>
<feature type="transmembrane region" description="Helical" evidence="8">
    <location>
        <begin position="23"/>
        <end position="43"/>
    </location>
</feature>
<dbReference type="InterPro" id="IPR018704">
    <property type="entry name" value="SecYEG/CpoB_TPR"/>
</dbReference>
<reference evidence="10 11" key="1">
    <citation type="submission" date="2020-08" db="EMBL/GenBank/DDBJ databases">
        <title>Genomic Encyclopedia of Type Strains, Phase IV (KMG-IV): sequencing the most valuable type-strain genomes for metagenomic binning, comparative biology and taxonomic classification.</title>
        <authorList>
            <person name="Goeker M."/>
        </authorList>
    </citation>
    <scope>NUCLEOTIDE SEQUENCE [LARGE SCALE GENOMIC DNA]</scope>
    <source>
        <strain evidence="10 11">DSM 24163</strain>
    </source>
</reference>
<sequence>MALELMDEHEQGEKVRAWLRQNGGAIIGGVAIGLALIFGYQWWERSKVEHKLTAASTYQALADAVEAKDDATANTLAAELTDKFADTPYAALAAMRLAGARMQAGNAADAASTLEKARGASDDAALQALMDLRLARIEIGEGKAEGALKRLDGIKDGAFPGLVAEARGDALFALGRSDDAKTAYQDALTALDTGAPNRMLVEMKLADLGAAPTAQPEV</sequence>
<dbReference type="EMBL" id="JACHHP010000003">
    <property type="protein sequence ID" value="MBB5208521.1"/>
    <property type="molecule type" value="Genomic_DNA"/>
</dbReference>
<keyword evidence="6 8" id="KW-0472">Membrane</keyword>
<dbReference type="PANTHER" id="PTHR38035">
    <property type="entry name" value="UPF0070 PROTEIN YFGM"/>
    <property type="match status" value="1"/>
</dbReference>
<keyword evidence="3" id="KW-1003">Cell membrane</keyword>
<gene>
    <name evidence="10" type="ORF">HNQ52_002063</name>
</gene>
<evidence type="ECO:0000313" key="10">
    <source>
        <dbReference type="EMBL" id="MBB5208521.1"/>
    </source>
</evidence>
<proteinExistence type="predicted"/>
<comment type="subcellular location">
    <subcellularLocation>
        <location evidence="2">Cell membrane</location>
    </subcellularLocation>
    <subcellularLocation>
        <location evidence="1">Membrane</location>
        <topology evidence="1">Single-pass membrane protein</topology>
    </subcellularLocation>
</comment>
<evidence type="ECO:0000256" key="4">
    <source>
        <dbReference type="ARBA" id="ARBA00022692"/>
    </source>
</evidence>
<keyword evidence="11" id="KW-1185">Reference proteome</keyword>
<dbReference type="Proteomes" id="UP000521199">
    <property type="component" value="Unassembled WGS sequence"/>
</dbReference>